<dbReference type="InterPro" id="IPR000073">
    <property type="entry name" value="AB_hydrolase_1"/>
</dbReference>
<keyword evidence="3" id="KW-1185">Reference proteome</keyword>
<accession>A0ABW1L583</accession>
<gene>
    <name evidence="2" type="ORF">ACFPYN_04660</name>
</gene>
<dbReference type="GO" id="GO:0016787">
    <property type="term" value="F:hydrolase activity"/>
    <property type="evidence" value="ECO:0007669"/>
    <property type="project" value="UniProtKB-KW"/>
</dbReference>
<dbReference type="SUPFAM" id="SSF53474">
    <property type="entry name" value="alpha/beta-Hydrolases"/>
    <property type="match status" value="1"/>
</dbReference>
<organism evidence="2 3">
    <name type="scientific">Paenisporosarcina macmurdoensis</name>
    <dbReference type="NCBI Taxonomy" id="212659"/>
    <lineage>
        <taxon>Bacteria</taxon>
        <taxon>Bacillati</taxon>
        <taxon>Bacillota</taxon>
        <taxon>Bacilli</taxon>
        <taxon>Bacillales</taxon>
        <taxon>Caryophanaceae</taxon>
        <taxon>Paenisporosarcina</taxon>
    </lineage>
</organism>
<feature type="domain" description="AB hydrolase-1" evidence="1">
    <location>
        <begin position="23"/>
        <end position="136"/>
    </location>
</feature>
<proteinExistence type="predicted"/>
<evidence type="ECO:0000313" key="3">
    <source>
        <dbReference type="Proteomes" id="UP001596170"/>
    </source>
</evidence>
<protein>
    <submittedName>
        <fullName evidence="2">Alpha/beta fold hydrolase</fullName>
    </submittedName>
</protein>
<dbReference type="Pfam" id="PF00561">
    <property type="entry name" value="Abhydrolase_1"/>
    <property type="match status" value="1"/>
</dbReference>
<keyword evidence="2" id="KW-0378">Hydrolase</keyword>
<dbReference type="EMBL" id="JBHSRI010000003">
    <property type="protein sequence ID" value="MFC6038745.1"/>
    <property type="molecule type" value="Genomic_DNA"/>
</dbReference>
<reference evidence="3" key="1">
    <citation type="journal article" date="2019" name="Int. J. Syst. Evol. Microbiol.">
        <title>The Global Catalogue of Microorganisms (GCM) 10K type strain sequencing project: providing services to taxonomists for standard genome sequencing and annotation.</title>
        <authorList>
            <consortium name="The Broad Institute Genomics Platform"/>
            <consortium name="The Broad Institute Genome Sequencing Center for Infectious Disease"/>
            <person name="Wu L."/>
            <person name="Ma J."/>
        </authorList>
    </citation>
    <scope>NUCLEOTIDE SEQUENCE [LARGE SCALE GENOMIC DNA]</scope>
    <source>
        <strain evidence="3">CCUG 54527</strain>
    </source>
</reference>
<name>A0ABW1L583_9BACL</name>
<evidence type="ECO:0000313" key="2">
    <source>
        <dbReference type="EMBL" id="MFC6038745.1"/>
    </source>
</evidence>
<dbReference type="InterPro" id="IPR029058">
    <property type="entry name" value="AB_hydrolase_fold"/>
</dbReference>
<comment type="caution">
    <text evidence="2">The sequence shown here is derived from an EMBL/GenBank/DDBJ whole genome shotgun (WGS) entry which is preliminary data.</text>
</comment>
<dbReference type="Gene3D" id="3.40.50.1820">
    <property type="entry name" value="alpha/beta hydrolase"/>
    <property type="match status" value="1"/>
</dbReference>
<dbReference type="PANTHER" id="PTHR43798">
    <property type="entry name" value="MONOACYLGLYCEROL LIPASE"/>
    <property type="match status" value="1"/>
</dbReference>
<evidence type="ECO:0000259" key="1">
    <source>
        <dbReference type="Pfam" id="PF00561"/>
    </source>
</evidence>
<dbReference type="RefSeq" id="WP_377732844.1">
    <property type="nucleotide sequence ID" value="NZ_JBHSRI010000003.1"/>
</dbReference>
<sequence>MKKFVIVNHNKLEVLQRGSYGTPIVFLTGMGCSFEEWFEIIETLSKTNQVIMYHRPGLGESAIDNSNRNTQTAAEDLHSLLGLLKISEPVIVVGHSYGGLIAQHFTKLHPSSVRALVLVDSTSVDLNILDKLDLPILNKDSTDDFWIEKSATYSLMSQEQLSEIIKPVLTEKQKQLPDSIKQRLIEFHQKPLLYKAMKSEIENWNKDAETIKRLGGIEDIYLVVIGRDKEFTIRNGIEEGLPEREMKLLEETWQNLIKEQIHLSRNSELVFANHSSHSVHMDQPDVVINGILKAIDLTSS</sequence>
<dbReference type="PROSITE" id="PS51257">
    <property type="entry name" value="PROKAR_LIPOPROTEIN"/>
    <property type="match status" value="1"/>
</dbReference>
<dbReference type="Proteomes" id="UP001596170">
    <property type="component" value="Unassembled WGS sequence"/>
</dbReference>
<dbReference type="PANTHER" id="PTHR43798:SF33">
    <property type="entry name" value="HYDROLASE, PUTATIVE (AFU_ORTHOLOGUE AFUA_2G14860)-RELATED"/>
    <property type="match status" value="1"/>
</dbReference>
<dbReference type="InterPro" id="IPR050266">
    <property type="entry name" value="AB_hydrolase_sf"/>
</dbReference>